<feature type="compositionally biased region" description="Polar residues" evidence="2">
    <location>
        <begin position="220"/>
        <end position="237"/>
    </location>
</feature>
<evidence type="ECO:0000313" key="5">
    <source>
        <dbReference type="Proteomes" id="UP001152523"/>
    </source>
</evidence>
<dbReference type="GO" id="GO:0005634">
    <property type="term" value="C:nucleus"/>
    <property type="evidence" value="ECO:0007669"/>
    <property type="project" value="UniProtKB-SubCell"/>
</dbReference>
<keyword evidence="5" id="KW-1185">Reference proteome</keyword>
<comment type="caution">
    <text evidence="4">The sequence shown here is derived from an EMBL/GenBank/DDBJ whole genome shotgun (WGS) entry which is preliminary data.</text>
</comment>
<dbReference type="EMBL" id="CAMAPF010000299">
    <property type="protein sequence ID" value="CAH9116824.1"/>
    <property type="molecule type" value="Genomic_DNA"/>
</dbReference>
<evidence type="ECO:0000259" key="3">
    <source>
        <dbReference type="PROSITE" id="PS50280"/>
    </source>
</evidence>
<evidence type="ECO:0000256" key="1">
    <source>
        <dbReference type="PIRNR" id="PIRNR011771"/>
    </source>
</evidence>
<organism evidence="4 5">
    <name type="scientific">Cuscuta epithymum</name>
    <dbReference type="NCBI Taxonomy" id="186058"/>
    <lineage>
        <taxon>Eukaryota</taxon>
        <taxon>Viridiplantae</taxon>
        <taxon>Streptophyta</taxon>
        <taxon>Embryophyta</taxon>
        <taxon>Tracheophyta</taxon>
        <taxon>Spermatophyta</taxon>
        <taxon>Magnoliopsida</taxon>
        <taxon>eudicotyledons</taxon>
        <taxon>Gunneridae</taxon>
        <taxon>Pentapetalae</taxon>
        <taxon>asterids</taxon>
        <taxon>lamiids</taxon>
        <taxon>Solanales</taxon>
        <taxon>Convolvulaceae</taxon>
        <taxon>Cuscuteae</taxon>
        <taxon>Cuscuta</taxon>
        <taxon>Cuscuta subgen. Cuscuta</taxon>
    </lineage>
</organism>
<comment type="similarity">
    <text evidence="1">Belongs to the class V-like SAM-binding methyltransferase superfamily. Histone-lysine methyltransferase family. SETD6 subfamily.</text>
</comment>
<accession>A0AAV0E6Z2</accession>
<dbReference type="PANTHER" id="PTHR13271:SF34">
    <property type="entry name" value="N-LYSINE METHYLTRANSFERASE SETD6"/>
    <property type="match status" value="1"/>
</dbReference>
<feature type="region of interest" description="Disordered" evidence="2">
    <location>
        <begin position="216"/>
        <end position="237"/>
    </location>
</feature>
<gene>
    <name evidence="4" type="ORF">CEPIT_LOCUS21618</name>
</gene>
<dbReference type="InterPro" id="IPR001214">
    <property type="entry name" value="SET_dom"/>
</dbReference>
<keyword evidence="1" id="KW-0808">Transferase</keyword>
<dbReference type="InterPro" id="IPR050600">
    <property type="entry name" value="SETD3_SETD6_MTase"/>
</dbReference>
<dbReference type="InterPro" id="IPR011383">
    <property type="entry name" value="N-lys_methylase_SETD6"/>
</dbReference>
<keyword evidence="1" id="KW-0539">Nucleus</keyword>
<feature type="domain" description="SET" evidence="3">
    <location>
        <begin position="16"/>
        <end position="284"/>
    </location>
</feature>
<dbReference type="PROSITE" id="PS50280">
    <property type="entry name" value="SET"/>
    <property type="match status" value="1"/>
</dbReference>
<comment type="subcellular location">
    <subcellularLocation>
        <location evidence="1">Nucleus</location>
    </subcellularLocation>
</comment>
<dbReference type="InterPro" id="IPR046341">
    <property type="entry name" value="SET_dom_sf"/>
</dbReference>
<sequence length="502" mass="56783">MSTRKLRTFKKWMNWERVECSDALELVEAGSSFFVRAVSDLHDGDVVAKIPKESCLTIKTCGARQMIEEAELDGYLGLAVALMYERSLGPLSSWYGYLQLLPHSEPIPLLWPLSDINSLLAGTELHKIIIEDKILIHEDWKECIQPLLANSTLGLNPEHFGIEEYFAAKSLIASRSFQIDDYHGFGMVPLADLFNHKTGDEDVHFTSISTYSDSDGDVNGKNSNIEYQHNSNHEPANQNLYSEVDSLGESDLDSSSIQGDDPSALEMIMVKNVKAGEEVFNTYGSLGSAALLHRYGFTEPDNPYDILNIDFELVLQWSSSQFSYRHTRRRVSLWRKLTCSGCVSQDAEYFEITFHGEPQIELIILIYIMSMSDEEYGEADLAVTVMGGDVRKSWQLFLSNNGVSFENGLEFGRNSLLRERIHMALLSLADARESLYGSKSLRIDIDNLNRSSQLTEPKLYHSLMLRISERKILQKLRSYASTLQITKKGAKRKGNKDVCRIK</sequence>
<dbReference type="AlphaFoldDB" id="A0AAV0E6Z2"/>
<dbReference type="Gene3D" id="3.90.1410.10">
    <property type="entry name" value="set domain protein methyltransferase, domain 1"/>
    <property type="match status" value="1"/>
</dbReference>
<proteinExistence type="inferred from homology"/>
<name>A0AAV0E6Z2_9ASTE</name>
<evidence type="ECO:0000313" key="4">
    <source>
        <dbReference type="EMBL" id="CAH9116824.1"/>
    </source>
</evidence>
<dbReference type="SUPFAM" id="SSF82199">
    <property type="entry name" value="SET domain"/>
    <property type="match status" value="1"/>
</dbReference>
<keyword evidence="1" id="KW-0489">Methyltransferase</keyword>
<reference evidence="4" key="1">
    <citation type="submission" date="2022-07" db="EMBL/GenBank/DDBJ databases">
        <authorList>
            <person name="Macas J."/>
            <person name="Novak P."/>
            <person name="Neumann P."/>
        </authorList>
    </citation>
    <scope>NUCLEOTIDE SEQUENCE</scope>
</reference>
<dbReference type="EC" id="2.1.1.-" evidence="1"/>
<comment type="function">
    <text evidence="1">Protein-lysine N-methyltransferase.</text>
</comment>
<dbReference type="CDD" id="cd10527">
    <property type="entry name" value="SET_LSMT"/>
    <property type="match status" value="1"/>
</dbReference>
<evidence type="ECO:0000256" key="2">
    <source>
        <dbReference type="SAM" id="MobiDB-lite"/>
    </source>
</evidence>
<dbReference type="GO" id="GO:0032259">
    <property type="term" value="P:methylation"/>
    <property type="evidence" value="ECO:0007669"/>
    <property type="project" value="UniProtKB-KW"/>
</dbReference>
<dbReference type="PIRSF" id="PIRSF011771">
    <property type="entry name" value="RMS1_SET"/>
    <property type="match status" value="1"/>
</dbReference>
<dbReference type="PANTHER" id="PTHR13271">
    <property type="entry name" value="UNCHARACTERIZED PUTATIVE METHYLTRANSFERASE"/>
    <property type="match status" value="1"/>
</dbReference>
<dbReference type="Proteomes" id="UP001152523">
    <property type="component" value="Unassembled WGS sequence"/>
</dbReference>
<protein>
    <recommendedName>
        <fullName evidence="1">N-lysine methyltransferase</fullName>
        <ecNumber evidence="1">2.1.1.-</ecNumber>
    </recommendedName>
</protein>
<dbReference type="GO" id="GO:0016279">
    <property type="term" value="F:protein-lysine N-methyltransferase activity"/>
    <property type="evidence" value="ECO:0007669"/>
    <property type="project" value="UniProtKB-UniRule"/>
</dbReference>
<keyword evidence="1" id="KW-0949">S-adenosyl-L-methionine</keyword>